<dbReference type="RefSeq" id="WP_084283865.1">
    <property type="nucleotide sequence ID" value="NZ_FWXJ01000009.1"/>
</dbReference>
<dbReference type="OrthoDB" id="5196031at2"/>
<dbReference type="PANTHER" id="PTHR30383">
    <property type="entry name" value="THIOESTERASE 1/PROTEASE 1/LYSOPHOSPHOLIPASE L1"/>
    <property type="match status" value="1"/>
</dbReference>
<accession>A0A1W2AMA7</accession>
<dbReference type="InterPro" id="IPR013830">
    <property type="entry name" value="SGNH_hydro"/>
</dbReference>
<dbReference type="InterPro" id="IPR036514">
    <property type="entry name" value="SGNH_hydro_sf"/>
</dbReference>
<dbReference type="SUPFAM" id="SSF52266">
    <property type="entry name" value="SGNH hydrolase"/>
    <property type="match status" value="1"/>
</dbReference>
<reference evidence="2 3" key="1">
    <citation type="submission" date="2017-04" db="EMBL/GenBank/DDBJ databases">
        <authorList>
            <person name="Afonso C.L."/>
            <person name="Miller P.J."/>
            <person name="Scott M.A."/>
            <person name="Spackman E."/>
            <person name="Goraichik I."/>
            <person name="Dimitrov K.M."/>
            <person name="Suarez D.L."/>
            <person name="Swayne D.E."/>
        </authorList>
    </citation>
    <scope>NUCLEOTIDE SEQUENCE [LARGE SCALE GENOMIC DNA]</scope>
    <source>
        <strain evidence="2 3">VK13</strain>
    </source>
</reference>
<keyword evidence="3" id="KW-1185">Reference proteome</keyword>
<dbReference type="PANTHER" id="PTHR30383:SF5">
    <property type="entry name" value="SGNH HYDROLASE-TYPE ESTERASE DOMAIN-CONTAINING PROTEIN"/>
    <property type="match status" value="1"/>
</dbReference>
<dbReference type="Pfam" id="PF13472">
    <property type="entry name" value="Lipase_GDSL_2"/>
    <property type="match status" value="1"/>
</dbReference>
<evidence type="ECO:0000259" key="1">
    <source>
        <dbReference type="Pfam" id="PF13472"/>
    </source>
</evidence>
<dbReference type="AlphaFoldDB" id="A0A1W2AMA7"/>
<dbReference type="Proteomes" id="UP000192708">
    <property type="component" value="Unassembled WGS sequence"/>
</dbReference>
<sequence length="206" mass="22607">MDRICIIGDSITHGTGDETLLGWPGKVFQDYSAITIYNLGVRADTSALIGARWQAEARARLPQAQQCGLIFSFGTNDAAVAIGQGIRVELEQSITNATQILTQAKAWLPCLMIGPIPVIDEKQPFHSGAGVFEFNTARIEAYNAAYQTLADKLAIPYLDIFHPLRANPTWMASQTSNDGVHPKQDGYQELANLVRSWHAFQQFIGS</sequence>
<dbReference type="InterPro" id="IPR051532">
    <property type="entry name" value="Ester_Hydrolysis_Enzymes"/>
</dbReference>
<organism evidence="2 3">
    <name type="scientific">Polynucleobacter kasalickyi</name>
    <dbReference type="NCBI Taxonomy" id="1938817"/>
    <lineage>
        <taxon>Bacteria</taxon>
        <taxon>Pseudomonadati</taxon>
        <taxon>Pseudomonadota</taxon>
        <taxon>Betaproteobacteria</taxon>
        <taxon>Burkholderiales</taxon>
        <taxon>Burkholderiaceae</taxon>
        <taxon>Polynucleobacter</taxon>
    </lineage>
</organism>
<name>A0A1W2AMA7_9BURK</name>
<feature type="domain" description="SGNH hydrolase-type esterase" evidence="1">
    <location>
        <begin position="7"/>
        <end position="188"/>
    </location>
</feature>
<protein>
    <submittedName>
        <fullName evidence="2">Lysophospholipase L1</fullName>
    </submittedName>
</protein>
<dbReference type="EMBL" id="FWXJ01000009">
    <property type="protein sequence ID" value="SMC61826.1"/>
    <property type="molecule type" value="Genomic_DNA"/>
</dbReference>
<gene>
    <name evidence="2" type="ORF">SAMN06296008_10975</name>
</gene>
<dbReference type="GO" id="GO:0004622">
    <property type="term" value="F:phosphatidylcholine lysophospholipase activity"/>
    <property type="evidence" value="ECO:0007669"/>
    <property type="project" value="TreeGrafter"/>
</dbReference>
<evidence type="ECO:0000313" key="2">
    <source>
        <dbReference type="EMBL" id="SMC61826.1"/>
    </source>
</evidence>
<dbReference type="Gene3D" id="3.40.50.1110">
    <property type="entry name" value="SGNH hydrolase"/>
    <property type="match status" value="1"/>
</dbReference>
<evidence type="ECO:0000313" key="3">
    <source>
        <dbReference type="Proteomes" id="UP000192708"/>
    </source>
</evidence>
<dbReference type="STRING" id="1938817.SAMN06296008_10975"/>
<proteinExistence type="predicted"/>